<dbReference type="AlphaFoldDB" id="A0A3P6Q8F8"/>
<dbReference type="Proteomes" id="UP000271889">
    <property type="component" value="Unassembled WGS sequence"/>
</dbReference>
<proteinExistence type="predicted"/>
<reference evidence="2 3" key="1">
    <citation type="submission" date="2018-11" db="EMBL/GenBank/DDBJ databases">
        <authorList>
            <consortium name="Pathogen Informatics"/>
        </authorList>
    </citation>
    <scope>NUCLEOTIDE SEQUENCE [LARGE SCALE GENOMIC DNA]</scope>
</reference>
<feature type="region of interest" description="Disordered" evidence="1">
    <location>
        <begin position="91"/>
        <end position="123"/>
    </location>
</feature>
<sequence length="123" mass="13888">MRNLSRDFPNATSPEASDLSSKYDSMTPSCASDDVDDLVYEERSSSPVVNNFVIDSDSECDRNANEKIDDNGNSTTEVITHNLDANRAYRQRHALPPKGSKERAEILKENAKRRMQESAKRHQ</sequence>
<evidence type="ECO:0000313" key="2">
    <source>
        <dbReference type="EMBL" id="VDK46032.1"/>
    </source>
</evidence>
<evidence type="ECO:0000256" key="1">
    <source>
        <dbReference type="SAM" id="MobiDB-lite"/>
    </source>
</evidence>
<feature type="compositionally biased region" description="Basic and acidic residues" evidence="1">
    <location>
        <begin position="99"/>
        <end position="123"/>
    </location>
</feature>
<keyword evidence="3" id="KW-1185">Reference proteome</keyword>
<feature type="region of interest" description="Disordered" evidence="1">
    <location>
        <begin position="1"/>
        <end position="33"/>
    </location>
</feature>
<accession>A0A3P6Q8F8</accession>
<organism evidence="2 3">
    <name type="scientific">Cylicostephanus goldi</name>
    <name type="common">Nematode worm</name>
    <dbReference type="NCBI Taxonomy" id="71465"/>
    <lineage>
        <taxon>Eukaryota</taxon>
        <taxon>Metazoa</taxon>
        <taxon>Ecdysozoa</taxon>
        <taxon>Nematoda</taxon>
        <taxon>Chromadorea</taxon>
        <taxon>Rhabditida</taxon>
        <taxon>Rhabditina</taxon>
        <taxon>Rhabditomorpha</taxon>
        <taxon>Strongyloidea</taxon>
        <taxon>Strongylidae</taxon>
        <taxon>Cylicostephanus</taxon>
    </lineage>
</organism>
<protein>
    <submittedName>
        <fullName evidence="2">Uncharacterized protein</fullName>
    </submittedName>
</protein>
<evidence type="ECO:0000313" key="3">
    <source>
        <dbReference type="Proteomes" id="UP000271889"/>
    </source>
</evidence>
<feature type="compositionally biased region" description="Polar residues" evidence="1">
    <location>
        <begin position="10"/>
        <end position="30"/>
    </location>
</feature>
<gene>
    <name evidence="2" type="ORF">CGOC_LOCUS654</name>
</gene>
<dbReference type="EMBL" id="UYRV01000997">
    <property type="protein sequence ID" value="VDK46032.1"/>
    <property type="molecule type" value="Genomic_DNA"/>
</dbReference>
<name>A0A3P6Q8F8_CYLGO</name>